<keyword evidence="10 12" id="KW-0496">Mitochondrion</keyword>
<dbReference type="GO" id="GO:0015986">
    <property type="term" value="P:proton motive force-driven ATP synthesis"/>
    <property type="evidence" value="ECO:0007669"/>
    <property type="project" value="InterPro"/>
</dbReference>
<evidence type="ECO:0000256" key="9">
    <source>
        <dbReference type="ARBA" id="ARBA00023065"/>
    </source>
</evidence>
<geneLocation type="mitochondrion" evidence="14"/>
<keyword evidence="6 12" id="KW-0812">Transmembrane</keyword>
<feature type="transmembrane region" description="Helical" evidence="13">
    <location>
        <begin position="12"/>
        <end position="31"/>
    </location>
</feature>
<evidence type="ECO:0000256" key="7">
    <source>
        <dbReference type="ARBA" id="ARBA00022781"/>
    </source>
</evidence>
<evidence type="ECO:0000313" key="14">
    <source>
        <dbReference type="EMBL" id="AVN67446.1"/>
    </source>
</evidence>
<dbReference type="Pfam" id="PF00895">
    <property type="entry name" value="ATP-synt_8"/>
    <property type="match status" value="1"/>
</dbReference>
<dbReference type="AlphaFoldDB" id="A0A2P1H7D0"/>
<keyword evidence="7 12" id="KW-0375">Hydrogen ion transport</keyword>
<dbReference type="GO" id="GO:0031966">
    <property type="term" value="C:mitochondrial membrane"/>
    <property type="evidence" value="ECO:0007669"/>
    <property type="project" value="UniProtKB-SubCell"/>
</dbReference>
<comment type="subcellular location">
    <subcellularLocation>
        <location evidence="1 12">Mitochondrion membrane</location>
        <topology evidence="1 12">Single-pass membrane protein</topology>
    </subcellularLocation>
</comment>
<evidence type="ECO:0000256" key="3">
    <source>
        <dbReference type="ARBA" id="ARBA00011291"/>
    </source>
</evidence>
<evidence type="ECO:0000256" key="12">
    <source>
        <dbReference type="RuleBase" id="RU003661"/>
    </source>
</evidence>
<evidence type="ECO:0000256" key="1">
    <source>
        <dbReference type="ARBA" id="ARBA00004304"/>
    </source>
</evidence>
<keyword evidence="4 12" id="KW-0813">Transport</keyword>
<evidence type="ECO:0000256" key="6">
    <source>
        <dbReference type="ARBA" id="ARBA00022692"/>
    </source>
</evidence>
<dbReference type="GO" id="GO:0015078">
    <property type="term" value="F:proton transmembrane transporter activity"/>
    <property type="evidence" value="ECO:0007669"/>
    <property type="project" value="InterPro"/>
</dbReference>
<gene>
    <name evidence="14" type="primary">atp8</name>
</gene>
<dbReference type="EMBL" id="MG882151">
    <property type="protein sequence ID" value="AVN67446.1"/>
    <property type="molecule type" value="Genomic_DNA"/>
</dbReference>
<evidence type="ECO:0000256" key="2">
    <source>
        <dbReference type="ARBA" id="ARBA00008892"/>
    </source>
</evidence>
<evidence type="ECO:0000256" key="13">
    <source>
        <dbReference type="SAM" id="Phobius"/>
    </source>
</evidence>
<keyword evidence="11 13" id="KW-0472">Membrane</keyword>
<evidence type="ECO:0000256" key="8">
    <source>
        <dbReference type="ARBA" id="ARBA00022989"/>
    </source>
</evidence>
<comment type="subunit">
    <text evidence="3">F-type ATPases have 2 components, CF(1) - the catalytic core - and CF(0) - the membrane proton channel.</text>
</comment>
<protein>
    <recommendedName>
        <fullName evidence="12">ATP synthase complex subunit 8</fullName>
    </recommendedName>
</protein>
<keyword evidence="8 13" id="KW-1133">Transmembrane helix</keyword>
<accession>A0A2P1H7D0</accession>
<evidence type="ECO:0000256" key="4">
    <source>
        <dbReference type="ARBA" id="ARBA00022448"/>
    </source>
</evidence>
<keyword evidence="5 12" id="KW-0138">CF(0)</keyword>
<dbReference type="InterPro" id="IPR001421">
    <property type="entry name" value="ATP8_metazoa"/>
</dbReference>
<evidence type="ECO:0000256" key="5">
    <source>
        <dbReference type="ARBA" id="ARBA00022547"/>
    </source>
</evidence>
<comment type="similarity">
    <text evidence="2 12">Belongs to the ATPase protein 8 family.</text>
</comment>
<organism evidence="14">
    <name type="scientific">Gyna caffrorum</name>
    <dbReference type="NCBI Taxonomy" id="2093439"/>
    <lineage>
        <taxon>Eukaryota</taxon>
        <taxon>Metazoa</taxon>
        <taxon>Ecdysozoa</taxon>
        <taxon>Arthropoda</taxon>
        <taxon>Hexapoda</taxon>
        <taxon>Insecta</taxon>
        <taxon>Pterygota</taxon>
        <taxon>Neoptera</taxon>
        <taxon>Polyneoptera</taxon>
        <taxon>Dictyoptera</taxon>
        <taxon>Blattodea</taxon>
        <taxon>Blaberoidea</taxon>
        <taxon>Blaberidae</taxon>
        <taxon>Gyninae</taxon>
        <taxon>Gyna</taxon>
    </lineage>
</organism>
<name>A0A2P1H7D0_9NEOP</name>
<proteinExistence type="inferred from homology"/>
<reference evidence="14" key="1">
    <citation type="journal article" date="2018" name="Mol. Biol. Evol.">
        <title>Transoceanic dispersal and plate tectonics shaped global cockroach distributions: evidence from mitochondrial phylogenomics.</title>
        <authorList>
            <person name="Bourguignon T."/>
            <person name="Qian T."/>
            <person name="Ho S.Y.W."/>
            <person name="Juna F."/>
            <person name="Wang Z."/>
            <person name="Arab D.A."/>
            <person name="Cameron S.L."/>
            <person name="Walker J."/>
            <person name="Rentz D."/>
            <person name="Evans T.A."/>
            <person name="Lo N."/>
        </authorList>
    </citation>
    <scope>NUCLEOTIDE SEQUENCE</scope>
</reference>
<keyword evidence="9 12" id="KW-0406">Ion transport</keyword>
<dbReference type="GO" id="GO:0045259">
    <property type="term" value="C:proton-transporting ATP synthase complex"/>
    <property type="evidence" value="ECO:0007669"/>
    <property type="project" value="UniProtKB-KW"/>
</dbReference>
<evidence type="ECO:0000256" key="11">
    <source>
        <dbReference type="ARBA" id="ARBA00023136"/>
    </source>
</evidence>
<sequence>MPQMMPLNWLTLYMFFIIILIMFSFINYFSLISTPSSMKKNIKISSMNWKW</sequence>
<evidence type="ECO:0000256" key="10">
    <source>
        <dbReference type="ARBA" id="ARBA00023128"/>
    </source>
</evidence>